<organism evidence="1 2">
    <name type="scientific">Acinetobacter venetianus</name>
    <dbReference type="NCBI Taxonomy" id="52133"/>
    <lineage>
        <taxon>Bacteria</taxon>
        <taxon>Pseudomonadati</taxon>
        <taxon>Pseudomonadota</taxon>
        <taxon>Gammaproteobacteria</taxon>
        <taxon>Moraxellales</taxon>
        <taxon>Moraxellaceae</taxon>
        <taxon>Acinetobacter</taxon>
    </lineage>
</organism>
<dbReference type="RefSeq" id="WP_061519638.1">
    <property type="nucleotide sequence ID" value="NZ_JRUE01000233.1"/>
</dbReference>
<comment type="caution">
    <text evidence="1">The sequence shown here is derived from an EMBL/GenBank/DDBJ whole genome shotgun (WGS) entry which is preliminary data.</text>
</comment>
<reference evidence="1 2" key="1">
    <citation type="journal article" date="2016" name="Sci. Rep.">
        <title>Genomic and phenotypic characterization of the species Acinetobacter venetianus.</title>
        <authorList>
            <person name="Fondi M."/>
            <person name="Maida I."/>
            <person name="Perrin E."/>
            <person name="Orlandini V."/>
            <person name="La Torre L."/>
            <person name="Bosi E."/>
            <person name="Negroni A."/>
            <person name="Zanaroli G."/>
            <person name="Fava F."/>
            <person name="Decorosi F."/>
            <person name="Giovannetti L."/>
            <person name="Viti C."/>
            <person name="Vaneechoutte M."/>
            <person name="Dijkshoorn L."/>
            <person name="Fani R."/>
        </authorList>
    </citation>
    <scope>NUCLEOTIDE SEQUENCE [LARGE SCALE GENOMIC DNA]</scope>
    <source>
        <strain evidence="1 2">LUH5627</strain>
    </source>
</reference>
<protein>
    <submittedName>
        <fullName evidence="1">Uncharacterized protein</fullName>
    </submittedName>
</protein>
<dbReference type="EMBL" id="JRUE01000233">
    <property type="protein sequence ID" value="KXZ64291.1"/>
    <property type="molecule type" value="Genomic_DNA"/>
</dbReference>
<evidence type="ECO:0000313" key="2">
    <source>
        <dbReference type="Proteomes" id="UP000075680"/>
    </source>
</evidence>
<dbReference type="PATRIC" id="fig|52133.18.peg.3195"/>
<sequence length="249" mass="29554">MRRVLVLIGVVVLCIGSFFFYQHYQQQRVLNNQKMFDVVMSEKMRALYMQAQDWSTPVRLDIHDDRLSGDYKKMSEFLLTYWMQNIEARNQYLRELKAANWDTFLDVERLDRDRKQDYAETEKMLADVTKISAEYEKQRLQLQLSSLQQAKQLSIDDEMKTSLLVKIESNINAENADDIFVIEQQIIEKAQAMFDLLKKDQWQKKGKMILFPETAQVKKFNALYQDVLKLNAKMNNIKKNNTEVLDEEL</sequence>
<dbReference type="Proteomes" id="UP000075680">
    <property type="component" value="Unassembled WGS sequence"/>
</dbReference>
<dbReference type="AlphaFoldDB" id="A0A150HK58"/>
<gene>
    <name evidence="1" type="ORF">AVENLUH5627_03115</name>
</gene>
<evidence type="ECO:0000313" key="1">
    <source>
        <dbReference type="EMBL" id="KXZ64291.1"/>
    </source>
</evidence>
<accession>A0A150HK58</accession>
<name>A0A150HK58_9GAMM</name>
<proteinExistence type="predicted"/>